<feature type="domain" description="Glycosyltransferase subfamily 4-like N-terminal" evidence="2">
    <location>
        <begin position="20"/>
        <end position="173"/>
    </location>
</feature>
<name>A0A0M6Y9V6_9HYPH</name>
<keyword evidence="3" id="KW-0808">Transferase</keyword>
<dbReference type="Gene3D" id="3.40.50.2000">
    <property type="entry name" value="Glycogen Phosphorylase B"/>
    <property type="match status" value="2"/>
</dbReference>
<dbReference type="Pfam" id="PF13439">
    <property type="entry name" value="Glyco_transf_4"/>
    <property type="match status" value="1"/>
</dbReference>
<dbReference type="STRING" id="187304.B0E33_13560"/>
<evidence type="ECO:0000259" key="2">
    <source>
        <dbReference type="Pfam" id="PF13439"/>
    </source>
</evidence>
<dbReference type="SUPFAM" id="SSF53756">
    <property type="entry name" value="UDP-Glycosyltransferase/glycogen phosphorylase"/>
    <property type="match status" value="1"/>
</dbReference>
<protein>
    <submittedName>
        <fullName evidence="3">D-inositol 3-phosphate glycosyltransferase</fullName>
        <ecNumber evidence="3">2.4.1.250</ecNumber>
    </submittedName>
</protein>
<reference evidence="4" key="1">
    <citation type="submission" date="2015-07" db="EMBL/GenBank/DDBJ databases">
        <authorList>
            <person name="Rodrigo-Torres Lidia"/>
            <person name="Arahal R.David."/>
        </authorList>
    </citation>
    <scope>NUCLEOTIDE SEQUENCE [LARGE SCALE GENOMIC DNA]</scope>
    <source>
        <strain evidence="4">CECT 4801</strain>
    </source>
</reference>
<organism evidence="3 4">
    <name type="scientific">Roseibium aggregatum</name>
    <dbReference type="NCBI Taxonomy" id="187304"/>
    <lineage>
        <taxon>Bacteria</taxon>
        <taxon>Pseudomonadati</taxon>
        <taxon>Pseudomonadota</taxon>
        <taxon>Alphaproteobacteria</taxon>
        <taxon>Hyphomicrobiales</taxon>
        <taxon>Stappiaceae</taxon>
        <taxon>Roseibium</taxon>
    </lineage>
</organism>
<evidence type="ECO:0000313" key="4">
    <source>
        <dbReference type="Proteomes" id="UP000048926"/>
    </source>
</evidence>
<dbReference type="EMBL" id="CXST01000003">
    <property type="protein sequence ID" value="CTQ46209.1"/>
    <property type="molecule type" value="Genomic_DNA"/>
</dbReference>
<dbReference type="Pfam" id="PF00534">
    <property type="entry name" value="Glycos_transf_1"/>
    <property type="match status" value="1"/>
</dbReference>
<dbReference type="Proteomes" id="UP000048926">
    <property type="component" value="Unassembled WGS sequence"/>
</dbReference>
<sequence length="391" mass="41813">MVHLPSETTILQVIPDLNSGGAERTTLDVAKAVVEAGGKALVASQGGQMVPELEALGAEHIVLPVKSKNPATLWKNAARLAEIVTTRKVSLLHARSRAPAWSCLWAARRTRTPFVTTYHGTYNQSNALKSWYNSVMARGDAVIANSHFICGLIEDRHPFAKGKITVIQRGSDLKGLLPDNVSALRLQALKDQWGIPMGRPILLNMARLTAWKGQRVVIEAMALLQDRLPSDPIAILAGDAQGRDGYLAELKKLIADNGLQDKVRIVGHCADVPAAMALADIAIVASVEPEAFGRAAVEAQAARVPVIVSNLGAVPETVLSPPDAAESERTGWRVAPGDPQALADAIVRVLGQDVDEKNKMADRALAHVRQNFSVETMCARTLGVYAGLLGT</sequence>
<feature type="domain" description="Glycosyl transferase family 1" evidence="1">
    <location>
        <begin position="189"/>
        <end position="364"/>
    </location>
</feature>
<evidence type="ECO:0000259" key="1">
    <source>
        <dbReference type="Pfam" id="PF00534"/>
    </source>
</evidence>
<keyword evidence="3" id="KW-0328">Glycosyltransferase</keyword>
<evidence type="ECO:0000313" key="3">
    <source>
        <dbReference type="EMBL" id="CTQ46209.1"/>
    </source>
</evidence>
<dbReference type="InterPro" id="IPR028098">
    <property type="entry name" value="Glyco_trans_4-like_N"/>
</dbReference>
<keyword evidence="4" id="KW-1185">Reference proteome</keyword>
<dbReference type="GO" id="GO:0102710">
    <property type="term" value="F:D-inositol-3-phosphate glycosyltransferase activity"/>
    <property type="evidence" value="ECO:0007669"/>
    <property type="project" value="UniProtKB-EC"/>
</dbReference>
<dbReference type="RefSeq" id="WP_306355460.1">
    <property type="nucleotide sequence ID" value="NZ_CXST01000003.1"/>
</dbReference>
<dbReference type="CDD" id="cd03819">
    <property type="entry name" value="GT4_WavL-like"/>
    <property type="match status" value="1"/>
</dbReference>
<proteinExistence type="predicted"/>
<accession>A0A0M6Y9V6</accession>
<dbReference type="PANTHER" id="PTHR12526">
    <property type="entry name" value="GLYCOSYLTRANSFERASE"/>
    <property type="match status" value="1"/>
</dbReference>
<dbReference type="InterPro" id="IPR001296">
    <property type="entry name" value="Glyco_trans_1"/>
</dbReference>
<gene>
    <name evidence="3" type="primary">mshA_2</name>
    <name evidence="3" type="ORF">LAL4801_04666</name>
</gene>
<dbReference type="EC" id="2.4.1.250" evidence="3"/>
<dbReference type="AlphaFoldDB" id="A0A0M6Y9V6"/>